<dbReference type="Proteomes" id="UP000488506">
    <property type="component" value="Unassembled WGS sequence"/>
</dbReference>
<reference evidence="1 2" key="1">
    <citation type="submission" date="2019-12" db="EMBL/GenBank/DDBJ databases">
        <authorList>
            <person name="Wolfe R."/>
            <person name="Danczak R."/>
            <person name="Wilkins M."/>
        </authorList>
    </citation>
    <scope>NUCLEOTIDE SEQUENCE [LARGE SCALE GENOMIC DNA]</scope>
    <source>
        <strain evidence="1">X2_MaxBin.013</strain>
    </source>
</reference>
<proteinExistence type="predicted"/>
<protein>
    <submittedName>
        <fullName evidence="1">Uncharacterized protein</fullName>
    </submittedName>
</protein>
<name>A0A833L219_UNCSA</name>
<accession>A0A833L219</accession>
<dbReference type="EMBL" id="WPAF01000003">
    <property type="protein sequence ID" value="KAF0134940.1"/>
    <property type="molecule type" value="Genomic_DNA"/>
</dbReference>
<sequence length="107" mass="12357">MKEKDPISELQNAIRQLWKDYGKRNTIKGIHTEIEIEPKYFLNGKLNPEISDLMISVFLSKSTIEDVNNGKITIKKQSIIINDKQGRPIAEIKKQSMIREFTSRLGI</sequence>
<organism evidence="1 2">
    <name type="scientific">Candidatus Saganbacteria bacterium</name>
    <dbReference type="NCBI Taxonomy" id="2575572"/>
    <lineage>
        <taxon>Bacteria</taxon>
        <taxon>Bacillati</taxon>
        <taxon>Saganbacteria</taxon>
    </lineage>
</organism>
<evidence type="ECO:0000313" key="1">
    <source>
        <dbReference type="EMBL" id="KAF0134940.1"/>
    </source>
</evidence>
<gene>
    <name evidence="1" type="ORF">FD145_321</name>
</gene>
<evidence type="ECO:0000313" key="2">
    <source>
        <dbReference type="Proteomes" id="UP000488506"/>
    </source>
</evidence>
<dbReference type="AlphaFoldDB" id="A0A833L219"/>
<comment type="caution">
    <text evidence="1">The sequence shown here is derived from an EMBL/GenBank/DDBJ whole genome shotgun (WGS) entry which is preliminary data.</text>
</comment>